<dbReference type="EMBL" id="JADKMY010000004">
    <property type="protein sequence ID" value="MBF4554402.1"/>
    <property type="molecule type" value="Genomic_DNA"/>
</dbReference>
<evidence type="ECO:0000313" key="1">
    <source>
        <dbReference type="EMBL" id="MBF4554402.1"/>
    </source>
</evidence>
<name>A0ABR9ZM14_9CORY</name>
<evidence type="ECO:0000313" key="2">
    <source>
        <dbReference type="Proteomes" id="UP000635902"/>
    </source>
</evidence>
<organism evidence="1 2">
    <name type="scientific">Corynebacterium suicordis DSM 45110</name>
    <dbReference type="NCBI Taxonomy" id="1121369"/>
    <lineage>
        <taxon>Bacteria</taxon>
        <taxon>Bacillati</taxon>
        <taxon>Actinomycetota</taxon>
        <taxon>Actinomycetes</taxon>
        <taxon>Mycobacteriales</taxon>
        <taxon>Corynebacteriaceae</taxon>
        <taxon>Corynebacterium</taxon>
    </lineage>
</organism>
<comment type="caution">
    <text evidence="1">The sequence shown here is derived from an EMBL/GenBank/DDBJ whole genome shotgun (WGS) entry which is preliminary data.</text>
</comment>
<reference evidence="1 2" key="1">
    <citation type="submission" date="2020-10" db="EMBL/GenBank/DDBJ databases">
        <title>Novel species in genus Corynebacterium.</title>
        <authorList>
            <person name="Zhang G."/>
        </authorList>
    </citation>
    <scope>NUCLEOTIDE SEQUENCE [LARGE SCALE GENOMIC DNA]</scope>
    <source>
        <strain evidence="1 2">DSM 45110</strain>
    </source>
</reference>
<gene>
    <name evidence="1" type="ORF">IRY30_10000</name>
</gene>
<dbReference type="Proteomes" id="UP000635902">
    <property type="component" value="Unassembled WGS sequence"/>
</dbReference>
<dbReference type="RefSeq" id="WP_194557309.1">
    <property type="nucleotide sequence ID" value="NZ_JADKMY010000004.1"/>
</dbReference>
<sequence>MATATTQQEQDIKEFENWMQTTLGYTMEFAVIDIRHAVADIRREARPMIGEQTISHQAAEDIWKELDGTQMRTIGNTAFFNPNVFITACAVTTEI</sequence>
<protein>
    <submittedName>
        <fullName evidence="1">Uncharacterized protein</fullName>
    </submittedName>
</protein>
<accession>A0ABR9ZM14</accession>
<proteinExistence type="predicted"/>
<keyword evidence="2" id="KW-1185">Reference proteome</keyword>